<dbReference type="KEGG" id="hbs:IPV69_13905"/>
<dbReference type="GO" id="GO:0006189">
    <property type="term" value="P:'de novo' IMP biosynthetic process"/>
    <property type="evidence" value="ECO:0007669"/>
    <property type="project" value="UniProtKB-UniPathway"/>
</dbReference>
<evidence type="ECO:0000256" key="3">
    <source>
        <dbReference type="ARBA" id="ARBA00013047"/>
    </source>
</evidence>
<comment type="similarity">
    <text evidence="2">Belongs to the AIR synthase family.</text>
</comment>
<accession>A0A7M2WPD4</accession>
<dbReference type="SUPFAM" id="SSF56042">
    <property type="entry name" value="PurM C-terminal domain-like"/>
    <property type="match status" value="1"/>
</dbReference>
<evidence type="ECO:0000256" key="5">
    <source>
        <dbReference type="ARBA" id="ARBA00022598"/>
    </source>
</evidence>
<dbReference type="Pfam" id="PF00586">
    <property type="entry name" value="AIRS"/>
    <property type="match status" value="1"/>
</dbReference>
<dbReference type="InterPro" id="IPR016188">
    <property type="entry name" value="PurM-like_N"/>
</dbReference>
<evidence type="ECO:0000313" key="14">
    <source>
        <dbReference type="EMBL" id="QOV87385.1"/>
    </source>
</evidence>
<dbReference type="GO" id="GO:0046084">
    <property type="term" value="P:adenine biosynthetic process"/>
    <property type="evidence" value="ECO:0007669"/>
    <property type="project" value="TreeGrafter"/>
</dbReference>
<dbReference type="AlphaFoldDB" id="A0A7M2WPD4"/>
<evidence type="ECO:0000256" key="9">
    <source>
        <dbReference type="ARBA" id="ARBA00032931"/>
    </source>
</evidence>
<organism evidence="14 15">
    <name type="scientific">Humisphaera borealis</name>
    <dbReference type="NCBI Taxonomy" id="2807512"/>
    <lineage>
        <taxon>Bacteria</taxon>
        <taxon>Pseudomonadati</taxon>
        <taxon>Planctomycetota</taxon>
        <taxon>Phycisphaerae</taxon>
        <taxon>Tepidisphaerales</taxon>
        <taxon>Tepidisphaeraceae</taxon>
        <taxon>Humisphaera</taxon>
    </lineage>
</organism>
<keyword evidence="5" id="KW-0436">Ligase</keyword>
<keyword evidence="7" id="KW-0067">ATP-binding</keyword>
<evidence type="ECO:0000256" key="7">
    <source>
        <dbReference type="ARBA" id="ARBA00022840"/>
    </source>
</evidence>
<sequence length="373" mass="39611">MTDSASPGGLSYESAGVNYDQLDAFKRACQQAAGQTVSALAAHGLLEPAGIRGESAYLLDAGDHYLAHVEEGLGTKNLIADDMLRLTGRSFYANVGIDTVATIVNDLITVGAVPISVAMHAAVGDAAWFEDPRRSVELAKGFAAACLEAGAVWGGGETPTLRGIVNPSTIVLAGSAIGRIKPKSLRVGGDVRDGDAIVFLASSGVQTNGLTLCRKLADGLADGYLTPLSDGRTYGEALLDPSVIYVKFVSALQRAGVPIHYAVHVTGHGWRKLMRLVEPFVYRIRVVREPQPVFRFIQRHGPVDEREAYATFNMGVGFAVYVDPGDVPAALELAKANGYDAWVAGEVCKQGDRKAVEIEPLNVSFEADSLKVR</sequence>
<dbReference type="GO" id="GO:0004637">
    <property type="term" value="F:phosphoribosylamine-glycine ligase activity"/>
    <property type="evidence" value="ECO:0007669"/>
    <property type="project" value="TreeGrafter"/>
</dbReference>
<dbReference type="SUPFAM" id="SSF55326">
    <property type="entry name" value="PurM N-terminal domain-like"/>
    <property type="match status" value="1"/>
</dbReference>
<dbReference type="Proteomes" id="UP000593765">
    <property type="component" value="Chromosome"/>
</dbReference>
<dbReference type="Gene3D" id="3.30.1330.10">
    <property type="entry name" value="PurM-like, N-terminal domain"/>
    <property type="match status" value="1"/>
</dbReference>
<dbReference type="InterPro" id="IPR036676">
    <property type="entry name" value="PurM-like_C_sf"/>
</dbReference>
<name>A0A7M2WPD4_9BACT</name>
<comment type="catalytic activity">
    <reaction evidence="11">
        <text>2-formamido-N(1)-(5-O-phospho-beta-D-ribosyl)acetamidine + ATP = 5-amino-1-(5-phospho-beta-D-ribosyl)imidazole + ADP + phosphate + H(+)</text>
        <dbReference type="Rhea" id="RHEA:23032"/>
        <dbReference type="ChEBI" id="CHEBI:15378"/>
        <dbReference type="ChEBI" id="CHEBI:30616"/>
        <dbReference type="ChEBI" id="CHEBI:43474"/>
        <dbReference type="ChEBI" id="CHEBI:137981"/>
        <dbReference type="ChEBI" id="CHEBI:147287"/>
        <dbReference type="ChEBI" id="CHEBI:456216"/>
        <dbReference type="EC" id="6.3.3.1"/>
    </reaction>
</comment>
<evidence type="ECO:0000256" key="6">
    <source>
        <dbReference type="ARBA" id="ARBA00022741"/>
    </source>
</evidence>
<dbReference type="PANTHER" id="PTHR10520:SF12">
    <property type="entry name" value="TRIFUNCTIONAL PURINE BIOSYNTHETIC PROTEIN ADENOSINE-3"/>
    <property type="match status" value="1"/>
</dbReference>
<evidence type="ECO:0000256" key="11">
    <source>
        <dbReference type="ARBA" id="ARBA00049057"/>
    </source>
</evidence>
<reference evidence="14 15" key="1">
    <citation type="submission" date="2020-10" db="EMBL/GenBank/DDBJ databases">
        <title>Wide distribution of Phycisphaera-like planctomycetes from WD2101 soil group in peatlands and genome analysis of the first cultivated representative.</title>
        <authorList>
            <person name="Dedysh S.N."/>
            <person name="Beletsky A.V."/>
            <person name="Ivanova A."/>
            <person name="Kulichevskaya I.S."/>
            <person name="Suzina N.E."/>
            <person name="Philippov D.A."/>
            <person name="Rakitin A.L."/>
            <person name="Mardanov A.V."/>
            <person name="Ravin N.V."/>
        </authorList>
    </citation>
    <scope>NUCLEOTIDE SEQUENCE [LARGE SCALE GENOMIC DNA]</scope>
    <source>
        <strain evidence="14 15">M1803</strain>
    </source>
</reference>
<dbReference type="InterPro" id="IPR010918">
    <property type="entry name" value="PurM-like_C_dom"/>
</dbReference>
<dbReference type="PANTHER" id="PTHR10520">
    <property type="entry name" value="TRIFUNCTIONAL PURINE BIOSYNTHETIC PROTEIN ADENOSINE-3-RELATED"/>
    <property type="match status" value="1"/>
</dbReference>
<evidence type="ECO:0000256" key="4">
    <source>
        <dbReference type="ARBA" id="ARBA00020367"/>
    </source>
</evidence>
<evidence type="ECO:0000256" key="1">
    <source>
        <dbReference type="ARBA" id="ARBA00004686"/>
    </source>
</evidence>
<dbReference type="EC" id="6.3.3.1" evidence="3"/>
<keyword evidence="6" id="KW-0547">Nucleotide-binding</keyword>
<dbReference type="GO" id="GO:0004641">
    <property type="term" value="F:phosphoribosylformylglycinamidine cyclo-ligase activity"/>
    <property type="evidence" value="ECO:0007669"/>
    <property type="project" value="UniProtKB-EC"/>
</dbReference>
<keyword evidence="15" id="KW-1185">Reference proteome</keyword>
<dbReference type="InterPro" id="IPR004733">
    <property type="entry name" value="PurM_cligase"/>
</dbReference>
<dbReference type="RefSeq" id="WP_206290285.1">
    <property type="nucleotide sequence ID" value="NZ_CP063458.1"/>
</dbReference>
<dbReference type="GO" id="GO:0005829">
    <property type="term" value="C:cytosol"/>
    <property type="evidence" value="ECO:0007669"/>
    <property type="project" value="TreeGrafter"/>
</dbReference>
<dbReference type="Gene3D" id="3.90.650.10">
    <property type="entry name" value="PurM-like C-terminal domain"/>
    <property type="match status" value="1"/>
</dbReference>
<evidence type="ECO:0000313" key="15">
    <source>
        <dbReference type="Proteomes" id="UP000593765"/>
    </source>
</evidence>
<dbReference type="Pfam" id="PF02769">
    <property type="entry name" value="AIRS_C"/>
    <property type="match status" value="1"/>
</dbReference>
<evidence type="ECO:0000256" key="8">
    <source>
        <dbReference type="ARBA" id="ARBA00031908"/>
    </source>
</evidence>
<protein>
    <recommendedName>
        <fullName evidence="4">Phosphoribosylformylglycinamidine cyclo-ligase</fullName>
        <ecNumber evidence="3">6.3.3.1</ecNumber>
    </recommendedName>
    <alternativeName>
        <fullName evidence="9">AIR synthase</fullName>
    </alternativeName>
    <alternativeName>
        <fullName evidence="10">AIRS</fullName>
    </alternativeName>
    <alternativeName>
        <fullName evidence="8">Phosphoribosyl-aminoimidazole synthetase</fullName>
    </alternativeName>
</protein>
<proteinExistence type="inferred from homology"/>
<evidence type="ECO:0000256" key="10">
    <source>
        <dbReference type="ARBA" id="ARBA00033093"/>
    </source>
</evidence>
<evidence type="ECO:0000256" key="2">
    <source>
        <dbReference type="ARBA" id="ARBA00010280"/>
    </source>
</evidence>
<dbReference type="InterPro" id="IPR036921">
    <property type="entry name" value="PurM-like_N_sf"/>
</dbReference>
<evidence type="ECO:0000259" key="13">
    <source>
        <dbReference type="Pfam" id="PF02769"/>
    </source>
</evidence>
<evidence type="ECO:0000259" key="12">
    <source>
        <dbReference type="Pfam" id="PF00586"/>
    </source>
</evidence>
<gene>
    <name evidence="14" type="ORF">IPV69_13905</name>
</gene>
<dbReference type="GO" id="GO:0005524">
    <property type="term" value="F:ATP binding"/>
    <property type="evidence" value="ECO:0007669"/>
    <property type="project" value="UniProtKB-KW"/>
</dbReference>
<feature type="domain" description="PurM-like C-terminal" evidence="13">
    <location>
        <begin position="192"/>
        <end position="352"/>
    </location>
</feature>
<feature type="domain" description="PurM-like N-terminal" evidence="12">
    <location>
        <begin position="57"/>
        <end position="179"/>
    </location>
</feature>
<dbReference type="UniPathway" id="UPA00074">
    <property type="reaction ID" value="UER00129"/>
</dbReference>
<comment type="pathway">
    <text evidence="1">Purine metabolism; IMP biosynthesis via de novo pathway; 5-amino-1-(5-phospho-D-ribosyl)imidazole from N(2)-formyl-N(1)-(5-phospho-D-ribosyl)glycinamide: step 2/2.</text>
</comment>
<dbReference type="EMBL" id="CP063458">
    <property type="protein sequence ID" value="QOV87385.1"/>
    <property type="molecule type" value="Genomic_DNA"/>
</dbReference>